<evidence type="ECO:0000313" key="6">
    <source>
        <dbReference type="Proteomes" id="UP001183410"/>
    </source>
</evidence>
<dbReference type="SUPFAM" id="SSF46785">
    <property type="entry name" value="Winged helix' DNA-binding domain"/>
    <property type="match status" value="1"/>
</dbReference>
<dbReference type="PIRSF" id="PIRSF016838">
    <property type="entry name" value="PafC"/>
    <property type="match status" value="1"/>
</dbReference>
<reference evidence="6" key="1">
    <citation type="submission" date="2023-07" db="EMBL/GenBank/DDBJ databases">
        <title>30 novel species of actinomycetes from the DSMZ collection.</title>
        <authorList>
            <person name="Nouioui I."/>
        </authorList>
    </citation>
    <scope>NUCLEOTIDE SEQUENCE [LARGE SCALE GENOMIC DNA]</scope>
    <source>
        <strain evidence="6">DSM 44915</strain>
    </source>
</reference>
<dbReference type="RefSeq" id="WP_311666030.1">
    <property type="nucleotide sequence ID" value="NZ_JAVREO010000003.1"/>
</dbReference>
<evidence type="ECO:0000313" key="5">
    <source>
        <dbReference type="EMBL" id="MDT0266064.1"/>
    </source>
</evidence>
<dbReference type="InterPro" id="IPR057727">
    <property type="entry name" value="WCX_dom"/>
</dbReference>
<sequence length="322" mass="34824">MWETSVRLLRLLSLLQARPEWSGPELAGRLSVTTRTIRNDIERLRTLGYRIHSSSGTAGGYRLGAGTAVPPLLLDDDEAVAVAVSLHAAANGTVAGIEETAPRALAKLRRTLPPQLARRIEALDTATLSVTGRGPTVAPGTLTAIAAAIRDHEGLRFDYRDHEGAHHTRTVELHRLVHTGHRWYLLAFDTARADWRTFRVDRVRPRTPNGPRFTPRRPPEDAVTEVVRGAGSRAWRHPARVRLHAPLARLAELLPPAAGLLHDDGTLETGGPSLPELAAFLLSLDLPFTVLDPPELRATLRAMAARAAAAGGVPPEGDRPGG</sequence>
<dbReference type="InterPro" id="IPR051534">
    <property type="entry name" value="CBASS_pafABC_assoc_protein"/>
</dbReference>
<dbReference type="Proteomes" id="UP001183410">
    <property type="component" value="Unassembled WGS sequence"/>
</dbReference>
<dbReference type="Pfam" id="PF08279">
    <property type="entry name" value="HTH_11"/>
    <property type="match status" value="1"/>
</dbReference>
<gene>
    <name evidence="5" type="ORF">RM844_07120</name>
</gene>
<proteinExistence type="predicted"/>
<dbReference type="PROSITE" id="PS51000">
    <property type="entry name" value="HTH_DEOR_2"/>
    <property type="match status" value="1"/>
</dbReference>
<dbReference type="InterPro" id="IPR026881">
    <property type="entry name" value="WYL_dom"/>
</dbReference>
<organism evidence="5 6">
    <name type="scientific">Streptomyces chisholmiae</name>
    <dbReference type="NCBI Taxonomy" id="3075540"/>
    <lineage>
        <taxon>Bacteria</taxon>
        <taxon>Bacillati</taxon>
        <taxon>Actinomycetota</taxon>
        <taxon>Actinomycetes</taxon>
        <taxon>Kitasatosporales</taxon>
        <taxon>Streptomycetaceae</taxon>
        <taxon>Streptomyces</taxon>
    </lineage>
</organism>
<dbReference type="InterPro" id="IPR036390">
    <property type="entry name" value="WH_DNA-bd_sf"/>
</dbReference>
<evidence type="ECO:0000259" key="4">
    <source>
        <dbReference type="PROSITE" id="PS51000"/>
    </source>
</evidence>
<dbReference type="Pfam" id="PF13280">
    <property type="entry name" value="WYL"/>
    <property type="match status" value="1"/>
</dbReference>
<protein>
    <submittedName>
        <fullName evidence="5">WYL domain-containing protein</fullName>
    </submittedName>
</protein>
<accession>A0ABU2JMY6</accession>
<name>A0ABU2JMY6_9ACTN</name>
<feature type="domain" description="HTH deoR-type" evidence="4">
    <location>
        <begin position="4"/>
        <end position="59"/>
    </location>
</feature>
<dbReference type="Gene3D" id="1.10.10.10">
    <property type="entry name" value="Winged helix-like DNA-binding domain superfamily/Winged helix DNA-binding domain"/>
    <property type="match status" value="1"/>
</dbReference>
<dbReference type="PROSITE" id="PS00894">
    <property type="entry name" value="HTH_DEOR_1"/>
    <property type="match status" value="1"/>
</dbReference>
<dbReference type="InterPro" id="IPR001034">
    <property type="entry name" value="DeoR_HTH"/>
</dbReference>
<dbReference type="InterPro" id="IPR018356">
    <property type="entry name" value="Tscrpt_reg_HTH_DeoR_CS"/>
</dbReference>
<dbReference type="PANTHER" id="PTHR34580:SF3">
    <property type="entry name" value="PROTEIN PAFB"/>
    <property type="match status" value="1"/>
</dbReference>
<evidence type="ECO:0000256" key="2">
    <source>
        <dbReference type="ARBA" id="ARBA00023125"/>
    </source>
</evidence>
<dbReference type="PROSITE" id="PS52050">
    <property type="entry name" value="WYL"/>
    <property type="match status" value="1"/>
</dbReference>
<evidence type="ECO:0000256" key="3">
    <source>
        <dbReference type="ARBA" id="ARBA00023163"/>
    </source>
</evidence>
<dbReference type="InterPro" id="IPR028349">
    <property type="entry name" value="PafC-like"/>
</dbReference>
<dbReference type="InterPro" id="IPR036388">
    <property type="entry name" value="WH-like_DNA-bd_sf"/>
</dbReference>
<keyword evidence="2" id="KW-0238">DNA-binding</keyword>
<dbReference type="InterPro" id="IPR013196">
    <property type="entry name" value="HTH_11"/>
</dbReference>
<dbReference type="PANTHER" id="PTHR34580">
    <property type="match status" value="1"/>
</dbReference>
<dbReference type="Pfam" id="PF25583">
    <property type="entry name" value="WCX"/>
    <property type="match status" value="1"/>
</dbReference>
<keyword evidence="6" id="KW-1185">Reference proteome</keyword>
<dbReference type="EMBL" id="JAVREO010000003">
    <property type="protein sequence ID" value="MDT0266064.1"/>
    <property type="molecule type" value="Genomic_DNA"/>
</dbReference>
<comment type="caution">
    <text evidence="5">The sequence shown here is derived from an EMBL/GenBank/DDBJ whole genome shotgun (WGS) entry which is preliminary data.</text>
</comment>
<keyword evidence="3" id="KW-0804">Transcription</keyword>
<evidence type="ECO:0000256" key="1">
    <source>
        <dbReference type="ARBA" id="ARBA00023015"/>
    </source>
</evidence>
<keyword evidence="1" id="KW-0805">Transcription regulation</keyword>